<evidence type="ECO:0000313" key="2">
    <source>
        <dbReference type="Proteomes" id="UP001149090"/>
    </source>
</evidence>
<name>A0A9Q0RE98_ANAIG</name>
<comment type="caution">
    <text evidence="1">The sequence shown here is derived from an EMBL/GenBank/DDBJ whole genome shotgun (WGS) entry which is preliminary data.</text>
</comment>
<accession>A0A9Q0RE98</accession>
<dbReference type="AlphaFoldDB" id="A0A9Q0RE98"/>
<dbReference type="Proteomes" id="UP001149090">
    <property type="component" value="Unassembled WGS sequence"/>
</dbReference>
<keyword evidence="2" id="KW-1185">Reference proteome</keyword>
<dbReference type="GO" id="GO:0000502">
    <property type="term" value="C:proteasome complex"/>
    <property type="evidence" value="ECO:0007669"/>
    <property type="project" value="UniProtKB-KW"/>
</dbReference>
<keyword evidence="1" id="KW-0647">Proteasome</keyword>
<gene>
    <name evidence="1" type="ORF">M0811_07094</name>
</gene>
<dbReference type="SUPFAM" id="SSF56235">
    <property type="entry name" value="N-terminal nucleophile aminohydrolases (Ntn hydrolases)"/>
    <property type="match status" value="1"/>
</dbReference>
<protein>
    <submittedName>
        <fullName evidence="1">Proteasome subunit alpha type-7-b</fullName>
    </submittedName>
</protein>
<dbReference type="EMBL" id="JAPDFW010000064">
    <property type="protein sequence ID" value="KAJ5075524.1"/>
    <property type="molecule type" value="Genomic_DNA"/>
</dbReference>
<organism evidence="1 2">
    <name type="scientific">Anaeramoeba ignava</name>
    <name type="common">Anaerobic marine amoeba</name>
    <dbReference type="NCBI Taxonomy" id="1746090"/>
    <lineage>
        <taxon>Eukaryota</taxon>
        <taxon>Metamonada</taxon>
        <taxon>Anaeramoebidae</taxon>
        <taxon>Anaeramoeba</taxon>
    </lineage>
</organism>
<sequence length="78" mass="9107">MENQNFIKRIQNYKEVDEEEAVKLAVMALVEVVESGKKNIDIGVLRNGKQIEFLERNKIADLVKEIEAEKKKKEEDNF</sequence>
<evidence type="ECO:0000313" key="1">
    <source>
        <dbReference type="EMBL" id="KAJ5075524.1"/>
    </source>
</evidence>
<reference evidence="1" key="1">
    <citation type="submission" date="2022-10" db="EMBL/GenBank/DDBJ databases">
        <title>Novel sulphate-reducing endosymbionts in the free-living metamonad Anaeramoeba.</title>
        <authorList>
            <person name="Jerlstrom-Hultqvist J."/>
            <person name="Cepicka I."/>
            <person name="Gallot-Lavallee L."/>
            <person name="Salas-Leiva D."/>
            <person name="Curtis B.A."/>
            <person name="Zahonova K."/>
            <person name="Pipaliya S."/>
            <person name="Dacks J."/>
            <person name="Roger A.J."/>
        </authorList>
    </citation>
    <scope>NUCLEOTIDE SEQUENCE</scope>
    <source>
        <strain evidence="1">BMAN</strain>
    </source>
</reference>
<dbReference type="Gene3D" id="3.60.20.10">
    <property type="entry name" value="Glutamine Phosphoribosylpyrophosphate, subunit 1, domain 1"/>
    <property type="match status" value="1"/>
</dbReference>
<dbReference type="InterPro" id="IPR029055">
    <property type="entry name" value="Ntn_hydrolases_N"/>
</dbReference>
<dbReference type="OrthoDB" id="431557at2759"/>
<proteinExistence type="predicted"/>